<evidence type="ECO:0000313" key="2">
    <source>
        <dbReference type="RefSeq" id="XP_055860537.1"/>
    </source>
</evidence>
<dbReference type="AlphaFoldDB" id="A0A9W2YCT3"/>
<dbReference type="RefSeq" id="XP_055860537.1">
    <property type="nucleotide sequence ID" value="XM_056004562.1"/>
</dbReference>
<protein>
    <submittedName>
        <fullName evidence="2">Uncharacterized protein LOC129921777</fullName>
    </submittedName>
</protein>
<accession>A0A9W2YCT3</accession>
<evidence type="ECO:0000313" key="1">
    <source>
        <dbReference type="Proteomes" id="UP001165740"/>
    </source>
</evidence>
<gene>
    <name evidence="2" type="primary">LOC129921777</name>
</gene>
<dbReference type="Proteomes" id="UP001165740">
    <property type="component" value="Chromosome 11"/>
</dbReference>
<sequence length="138" mass="15313">MPTKGYMFGKKKRYCKPRGRHASKTNAQLQSSVLDTAGSEAATTQPASAAERKISLTAVTNADNTNKRLPEDFIYVMMNSMQLTTMVSLLCCPHCFDNKLTMCIKLQWLSKCNGGRSSIQNLFALCGIQKTCLWHDAV</sequence>
<name>A0A9W2YCT3_BIOGL</name>
<reference evidence="2" key="1">
    <citation type="submission" date="2025-08" db="UniProtKB">
        <authorList>
            <consortium name="RefSeq"/>
        </authorList>
    </citation>
    <scope>IDENTIFICATION</scope>
</reference>
<dbReference type="GeneID" id="129921777"/>
<organism evidence="1 2">
    <name type="scientific">Biomphalaria glabrata</name>
    <name type="common">Bloodfluke planorb</name>
    <name type="synonym">Freshwater snail</name>
    <dbReference type="NCBI Taxonomy" id="6526"/>
    <lineage>
        <taxon>Eukaryota</taxon>
        <taxon>Metazoa</taxon>
        <taxon>Spiralia</taxon>
        <taxon>Lophotrochozoa</taxon>
        <taxon>Mollusca</taxon>
        <taxon>Gastropoda</taxon>
        <taxon>Heterobranchia</taxon>
        <taxon>Euthyneura</taxon>
        <taxon>Panpulmonata</taxon>
        <taxon>Hygrophila</taxon>
        <taxon>Lymnaeoidea</taxon>
        <taxon>Planorbidae</taxon>
        <taxon>Biomphalaria</taxon>
    </lineage>
</organism>
<proteinExistence type="predicted"/>
<keyword evidence="1" id="KW-1185">Reference proteome</keyword>